<protein>
    <recommendedName>
        <fullName evidence="1">ACT domain-containing protein</fullName>
    </recommendedName>
</protein>
<dbReference type="PANTHER" id="PTHR34875:SF6">
    <property type="entry name" value="UPF0237 PROTEIN MJ1558"/>
    <property type="match status" value="1"/>
</dbReference>
<dbReference type="Gene3D" id="3.30.70.260">
    <property type="match status" value="2"/>
</dbReference>
<dbReference type="InterPro" id="IPR045865">
    <property type="entry name" value="ACT-like_dom_sf"/>
</dbReference>
<dbReference type="InterPro" id="IPR016867">
    <property type="entry name" value="GcvR"/>
</dbReference>
<proteinExistence type="predicted"/>
<dbReference type="Pfam" id="PF13740">
    <property type="entry name" value="ACT_6"/>
    <property type="match status" value="1"/>
</dbReference>
<dbReference type="InterPro" id="IPR002912">
    <property type="entry name" value="ACT_dom"/>
</dbReference>
<evidence type="ECO:0000259" key="1">
    <source>
        <dbReference type="PROSITE" id="PS51671"/>
    </source>
</evidence>
<dbReference type="InterPro" id="IPR050990">
    <property type="entry name" value="UPF0237/GcvR_regulator"/>
</dbReference>
<gene>
    <name evidence="2" type="ORF">METZ01_LOCUS216463</name>
</gene>
<dbReference type="PIRSF" id="PIRSF028103">
    <property type="entry name" value="GcvR"/>
    <property type="match status" value="1"/>
</dbReference>
<dbReference type="AlphaFoldDB" id="A0A382FLT0"/>
<dbReference type="Pfam" id="PF01842">
    <property type="entry name" value="ACT"/>
    <property type="match status" value="1"/>
</dbReference>
<dbReference type="SUPFAM" id="SSF55021">
    <property type="entry name" value="ACT-like"/>
    <property type="match status" value="2"/>
</dbReference>
<dbReference type="PANTHER" id="PTHR34875">
    <property type="entry name" value="UPF0237 PROTEIN MJ1558"/>
    <property type="match status" value="1"/>
</dbReference>
<organism evidence="2">
    <name type="scientific">marine metagenome</name>
    <dbReference type="NCBI Taxonomy" id="408172"/>
    <lineage>
        <taxon>unclassified sequences</taxon>
        <taxon>metagenomes</taxon>
        <taxon>ecological metagenomes</taxon>
    </lineage>
</organism>
<dbReference type="CDD" id="cd04869">
    <property type="entry name" value="ACT_GcvR_2"/>
    <property type="match status" value="1"/>
</dbReference>
<feature type="domain" description="ACT" evidence="1">
    <location>
        <begin position="91"/>
        <end position="172"/>
    </location>
</feature>
<dbReference type="PROSITE" id="PS51671">
    <property type="entry name" value="ACT"/>
    <property type="match status" value="1"/>
</dbReference>
<evidence type="ECO:0000313" key="2">
    <source>
        <dbReference type="EMBL" id="SVB63609.1"/>
    </source>
</evidence>
<reference evidence="2" key="1">
    <citation type="submission" date="2018-05" db="EMBL/GenBank/DDBJ databases">
        <authorList>
            <person name="Lanie J.A."/>
            <person name="Ng W.-L."/>
            <person name="Kazmierczak K.M."/>
            <person name="Andrzejewski T.M."/>
            <person name="Davidsen T.M."/>
            <person name="Wayne K.J."/>
            <person name="Tettelin H."/>
            <person name="Glass J.I."/>
            <person name="Rusch D."/>
            <person name="Podicherti R."/>
            <person name="Tsui H.-C.T."/>
            <person name="Winkler M.E."/>
        </authorList>
    </citation>
    <scope>NUCLEOTIDE SEQUENCE</scope>
</reference>
<sequence>MQTSLVLTIIGDDRPGLVGTLSRVVADHGGSWQESQMARLAGKFAGILRAEVPQEQAAALQRALDELSADGLQVVVESSSDSDPNSTVDVTIELVGSDRPGIVRELSQALVDQRVNIEEIRTGTSEAPMSGGRLFTANLRIRLPVGVSTQQLQESLEGLANEIMVDITLDEQPTTAASPT</sequence>
<dbReference type="EMBL" id="UINC01050537">
    <property type="protein sequence ID" value="SVB63609.1"/>
    <property type="molecule type" value="Genomic_DNA"/>
</dbReference>
<dbReference type="GO" id="GO:0006355">
    <property type="term" value="P:regulation of DNA-templated transcription"/>
    <property type="evidence" value="ECO:0007669"/>
    <property type="project" value="InterPro"/>
</dbReference>
<name>A0A382FLT0_9ZZZZ</name>
<accession>A0A382FLT0</accession>